<dbReference type="InterPro" id="IPR039425">
    <property type="entry name" value="RNA_pol_sigma-70-like"/>
</dbReference>
<dbReference type="RefSeq" id="WP_265961054.1">
    <property type="nucleotide sequence ID" value="NZ_JAPEVI010000002.1"/>
</dbReference>
<name>A0ABT3QWP0_9HYPH</name>
<accession>A0ABT3QWP0</accession>
<dbReference type="SUPFAM" id="SSF88946">
    <property type="entry name" value="Sigma2 domain of RNA polymerase sigma factors"/>
    <property type="match status" value="1"/>
</dbReference>
<reference evidence="9 10" key="1">
    <citation type="journal article" date="2016" name="Int. J. Syst. Evol. Microbiol.">
        <title>Labrenzia salina sp. nov., isolated from the rhizosphere of the halophyte Arthrocnemum macrostachyum.</title>
        <authorList>
            <person name="Camacho M."/>
            <person name="Redondo-Gomez S."/>
            <person name="Rodriguez-Llorente I."/>
            <person name="Rohde M."/>
            <person name="Sproer C."/>
            <person name="Schumann P."/>
            <person name="Klenk H.P."/>
            <person name="Montero-Calasanz M.D.C."/>
        </authorList>
    </citation>
    <scope>NUCLEOTIDE SEQUENCE [LARGE SCALE GENOMIC DNA]</scope>
    <source>
        <strain evidence="9 10">DSM 29163</strain>
    </source>
</reference>
<dbReference type="Proteomes" id="UP001300261">
    <property type="component" value="Unassembled WGS sequence"/>
</dbReference>
<dbReference type="Gene3D" id="1.10.10.10">
    <property type="entry name" value="Winged helix-like DNA-binding domain superfamily/Winged helix DNA-binding domain"/>
    <property type="match status" value="1"/>
</dbReference>
<gene>
    <name evidence="9" type="ORF">ON753_02890</name>
</gene>
<evidence type="ECO:0000256" key="2">
    <source>
        <dbReference type="ARBA" id="ARBA00023015"/>
    </source>
</evidence>
<keyword evidence="10" id="KW-1185">Reference proteome</keyword>
<dbReference type="InterPro" id="IPR014284">
    <property type="entry name" value="RNA_pol_sigma-70_dom"/>
</dbReference>
<comment type="similarity">
    <text evidence="1 6">Belongs to the sigma-70 factor family. ECF subfamily.</text>
</comment>
<keyword evidence="2 6" id="KW-0805">Transcription regulation</keyword>
<sequence length="195" mass="22067">MRAIHNPDCAETELTPEDHLVLIKRIAEKRDRDAFQALFLHFGPRVKAIMQQSGADPALAEDLVQDVMLTVWSKVHLYAAERGTVSTWIYTIARNARIDRFRRRSSRPYQDLDTIEVASEECNGEDALFASQRAGLVALALEELPAEQREIIESAFVRDMSQTEIAEKLSLPLGTVKSRMRLAYTKLKAKLEGVQ</sequence>
<dbReference type="PROSITE" id="PS01063">
    <property type="entry name" value="SIGMA70_ECF"/>
    <property type="match status" value="1"/>
</dbReference>
<dbReference type="EMBL" id="JAPEVI010000002">
    <property type="protein sequence ID" value="MCX2721354.1"/>
    <property type="molecule type" value="Genomic_DNA"/>
</dbReference>
<dbReference type="PANTHER" id="PTHR43133:SF62">
    <property type="entry name" value="RNA POLYMERASE SIGMA FACTOR SIGZ"/>
    <property type="match status" value="1"/>
</dbReference>
<evidence type="ECO:0000256" key="4">
    <source>
        <dbReference type="ARBA" id="ARBA00023125"/>
    </source>
</evidence>
<dbReference type="PANTHER" id="PTHR43133">
    <property type="entry name" value="RNA POLYMERASE ECF-TYPE SIGMA FACTO"/>
    <property type="match status" value="1"/>
</dbReference>
<dbReference type="InterPro" id="IPR013324">
    <property type="entry name" value="RNA_pol_sigma_r3/r4-like"/>
</dbReference>
<evidence type="ECO:0000256" key="1">
    <source>
        <dbReference type="ARBA" id="ARBA00010641"/>
    </source>
</evidence>
<dbReference type="InterPro" id="IPR036388">
    <property type="entry name" value="WH-like_DNA-bd_sf"/>
</dbReference>
<evidence type="ECO:0000256" key="5">
    <source>
        <dbReference type="ARBA" id="ARBA00023163"/>
    </source>
</evidence>
<proteinExistence type="inferred from homology"/>
<feature type="domain" description="RNA polymerase sigma-70 region 4" evidence="8">
    <location>
        <begin position="140"/>
        <end position="188"/>
    </location>
</feature>
<feature type="domain" description="RNA polymerase sigma-70 region 2" evidence="7">
    <location>
        <begin position="38"/>
        <end position="106"/>
    </location>
</feature>
<protein>
    <recommendedName>
        <fullName evidence="6">RNA polymerase sigma factor</fullName>
    </recommendedName>
</protein>
<dbReference type="Pfam" id="PF04545">
    <property type="entry name" value="Sigma70_r4"/>
    <property type="match status" value="1"/>
</dbReference>
<comment type="caution">
    <text evidence="9">The sequence shown here is derived from an EMBL/GenBank/DDBJ whole genome shotgun (WGS) entry which is preliminary data.</text>
</comment>
<evidence type="ECO:0000259" key="8">
    <source>
        <dbReference type="Pfam" id="PF04545"/>
    </source>
</evidence>
<dbReference type="NCBIfam" id="TIGR02937">
    <property type="entry name" value="sigma70-ECF"/>
    <property type="match status" value="1"/>
</dbReference>
<dbReference type="Gene3D" id="1.10.1740.10">
    <property type="match status" value="1"/>
</dbReference>
<dbReference type="InterPro" id="IPR000838">
    <property type="entry name" value="RNA_pol_sigma70_ECF_CS"/>
</dbReference>
<keyword evidence="5 6" id="KW-0804">Transcription</keyword>
<keyword evidence="4 6" id="KW-0238">DNA-binding</keyword>
<evidence type="ECO:0000313" key="9">
    <source>
        <dbReference type="EMBL" id="MCX2721354.1"/>
    </source>
</evidence>
<evidence type="ECO:0000256" key="6">
    <source>
        <dbReference type="RuleBase" id="RU000716"/>
    </source>
</evidence>
<dbReference type="CDD" id="cd06171">
    <property type="entry name" value="Sigma70_r4"/>
    <property type="match status" value="1"/>
</dbReference>
<keyword evidence="3 6" id="KW-0731">Sigma factor</keyword>
<dbReference type="InterPro" id="IPR007630">
    <property type="entry name" value="RNA_pol_sigma70_r4"/>
</dbReference>
<evidence type="ECO:0000313" key="10">
    <source>
        <dbReference type="Proteomes" id="UP001300261"/>
    </source>
</evidence>
<dbReference type="Pfam" id="PF04542">
    <property type="entry name" value="Sigma70_r2"/>
    <property type="match status" value="1"/>
</dbReference>
<dbReference type="InterPro" id="IPR013325">
    <property type="entry name" value="RNA_pol_sigma_r2"/>
</dbReference>
<organism evidence="9 10">
    <name type="scientific">Roseibium salinum</name>
    <dbReference type="NCBI Taxonomy" id="1604349"/>
    <lineage>
        <taxon>Bacteria</taxon>
        <taxon>Pseudomonadati</taxon>
        <taxon>Pseudomonadota</taxon>
        <taxon>Alphaproteobacteria</taxon>
        <taxon>Hyphomicrobiales</taxon>
        <taxon>Stappiaceae</taxon>
        <taxon>Roseibium</taxon>
    </lineage>
</organism>
<dbReference type="InterPro" id="IPR007627">
    <property type="entry name" value="RNA_pol_sigma70_r2"/>
</dbReference>
<evidence type="ECO:0000259" key="7">
    <source>
        <dbReference type="Pfam" id="PF04542"/>
    </source>
</evidence>
<evidence type="ECO:0000256" key="3">
    <source>
        <dbReference type="ARBA" id="ARBA00023082"/>
    </source>
</evidence>
<dbReference type="SUPFAM" id="SSF88659">
    <property type="entry name" value="Sigma3 and sigma4 domains of RNA polymerase sigma factors"/>
    <property type="match status" value="1"/>
</dbReference>